<dbReference type="Proteomes" id="UP000029462">
    <property type="component" value="Unassembled WGS sequence"/>
</dbReference>
<keyword evidence="3" id="KW-1185">Reference proteome</keyword>
<comment type="caution">
    <text evidence="2">The sequence shown here is derived from an EMBL/GenBank/DDBJ whole genome shotgun (WGS) entry which is preliminary data.</text>
</comment>
<dbReference type="GeneID" id="88813980"/>
<evidence type="ECO:0000256" key="1">
    <source>
        <dbReference type="SAM" id="Phobius"/>
    </source>
</evidence>
<dbReference type="EMBL" id="BBMZ01000027">
    <property type="protein sequence ID" value="GAL60071.1"/>
    <property type="molecule type" value="Genomic_DNA"/>
</dbReference>
<feature type="transmembrane region" description="Helical" evidence="1">
    <location>
        <begin position="78"/>
        <end position="107"/>
    </location>
</feature>
<evidence type="ECO:0000313" key="2">
    <source>
        <dbReference type="EMBL" id="GAL60071.1"/>
    </source>
</evidence>
<dbReference type="Pfam" id="PF10947">
    <property type="entry name" value="DUF2628"/>
    <property type="match status" value="1"/>
</dbReference>
<gene>
    <name evidence="2" type="primary">yigF</name>
    <name evidence="2" type="ORF">EV102420_27_00140</name>
</gene>
<dbReference type="OrthoDB" id="4727912at2"/>
<dbReference type="eggNOG" id="ENOG5031C50">
    <property type="taxonomic scope" value="Bacteria"/>
</dbReference>
<dbReference type="InterPro" id="IPR024399">
    <property type="entry name" value="DUF2628"/>
</dbReference>
<sequence>MKHDYMNDPSISDKWKFRFSFLDKNGVPGFWGNTPEWKAAYKKLTFGQRLKVAMNFYALFFSVIYLLILGLWKKAVVVILLQILVGFIVFLTDFGWLGSVVSLWVAFRTNIWYYQKVVLKQQDWGL</sequence>
<keyword evidence="1" id="KW-0472">Membrane</keyword>
<keyword evidence="1" id="KW-0812">Transmembrane</keyword>
<evidence type="ECO:0008006" key="4">
    <source>
        <dbReference type="Google" id="ProtNLM"/>
    </source>
</evidence>
<dbReference type="STRING" id="1115515.EV102420_27_00140"/>
<feature type="transmembrane region" description="Helical" evidence="1">
    <location>
        <begin position="52"/>
        <end position="72"/>
    </location>
</feature>
<organism evidence="2 3">
    <name type="scientific">Pseudescherichia vulneris NBRC 102420</name>
    <dbReference type="NCBI Taxonomy" id="1115515"/>
    <lineage>
        <taxon>Bacteria</taxon>
        <taxon>Pseudomonadati</taxon>
        <taxon>Pseudomonadota</taxon>
        <taxon>Gammaproteobacteria</taxon>
        <taxon>Enterobacterales</taxon>
        <taxon>Enterobacteriaceae</taxon>
        <taxon>Pseudescherichia</taxon>
    </lineage>
</organism>
<protein>
    <recommendedName>
        <fullName evidence="4">DUF2628 domain-containing protein</fullName>
    </recommendedName>
</protein>
<dbReference type="AlphaFoldDB" id="A0A090V5J8"/>
<keyword evidence="1" id="KW-1133">Transmembrane helix</keyword>
<name>A0A090V5J8_PSEVU</name>
<evidence type="ECO:0000313" key="3">
    <source>
        <dbReference type="Proteomes" id="UP000029462"/>
    </source>
</evidence>
<proteinExistence type="predicted"/>
<accession>A0A090V5J8</accession>
<dbReference type="RefSeq" id="WP_042394921.1">
    <property type="nucleotide sequence ID" value="NZ_BBMZ01000027.1"/>
</dbReference>
<reference evidence="2 3" key="1">
    <citation type="submission" date="2014-09" db="EMBL/GenBank/DDBJ databases">
        <title>Whole genome shotgun sequence of Escherichia vulneris NBRC 102420.</title>
        <authorList>
            <person name="Yoshida Y."/>
            <person name="Hosoyama A."/>
            <person name="Tsuchikane K."/>
            <person name="Ohji S."/>
            <person name="Ichikawa N."/>
            <person name="Kimura A."/>
            <person name="Yamazoe A."/>
            <person name="Ezaki T."/>
            <person name="Fujita N."/>
        </authorList>
    </citation>
    <scope>NUCLEOTIDE SEQUENCE [LARGE SCALE GENOMIC DNA]</scope>
    <source>
        <strain evidence="2 3">NBRC 102420</strain>
    </source>
</reference>